<dbReference type="PANTHER" id="PTHR33908:SF11">
    <property type="entry name" value="MEMBRANE PROTEIN"/>
    <property type="match status" value="1"/>
</dbReference>
<evidence type="ECO:0000256" key="3">
    <source>
        <dbReference type="ARBA" id="ARBA00022676"/>
    </source>
</evidence>
<feature type="transmembrane region" description="Helical" evidence="9">
    <location>
        <begin position="277"/>
        <end position="294"/>
    </location>
</feature>
<feature type="transmembrane region" description="Helical" evidence="9">
    <location>
        <begin position="441"/>
        <end position="460"/>
    </location>
</feature>
<organism evidence="10 11">
    <name type="scientific">Frankia canadensis</name>
    <dbReference type="NCBI Taxonomy" id="1836972"/>
    <lineage>
        <taxon>Bacteria</taxon>
        <taxon>Bacillati</taxon>
        <taxon>Actinomycetota</taxon>
        <taxon>Actinomycetes</taxon>
        <taxon>Frankiales</taxon>
        <taxon>Frankiaceae</taxon>
        <taxon>Frankia</taxon>
    </lineage>
</organism>
<evidence type="ECO:0000256" key="6">
    <source>
        <dbReference type="ARBA" id="ARBA00022989"/>
    </source>
</evidence>
<feature type="transmembrane region" description="Helical" evidence="9">
    <location>
        <begin position="337"/>
        <end position="357"/>
    </location>
</feature>
<feature type="transmembrane region" description="Helical" evidence="9">
    <location>
        <begin position="108"/>
        <end position="128"/>
    </location>
</feature>
<dbReference type="GO" id="GO:0016763">
    <property type="term" value="F:pentosyltransferase activity"/>
    <property type="evidence" value="ECO:0007669"/>
    <property type="project" value="TreeGrafter"/>
</dbReference>
<dbReference type="GO" id="GO:0005886">
    <property type="term" value="C:plasma membrane"/>
    <property type="evidence" value="ECO:0007669"/>
    <property type="project" value="UniProtKB-SubCell"/>
</dbReference>
<keyword evidence="4" id="KW-0808">Transferase</keyword>
<feature type="transmembrane region" description="Helical" evidence="9">
    <location>
        <begin position="214"/>
        <end position="233"/>
    </location>
</feature>
<feature type="transmembrane region" description="Helical" evidence="9">
    <location>
        <begin position="180"/>
        <end position="202"/>
    </location>
</feature>
<evidence type="ECO:0000256" key="7">
    <source>
        <dbReference type="ARBA" id="ARBA00023136"/>
    </source>
</evidence>
<keyword evidence="7 9" id="KW-0472">Membrane</keyword>
<evidence type="ECO:0000256" key="1">
    <source>
        <dbReference type="ARBA" id="ARBA00004651"/>
    </source>
</evidence>
<dbReference type="AlphaFoldDB" id="A0A2I2KM45"/>
<feature type="compositionally biased region" description="Polar residues" evidence="8">
    <location>
        <begin position="1"/>
        <end position="15"/>
    </location>
</feature>
<evidence type="ECO:0000256" key="9">
    <source>
        <dbReference type="SAM" id="Phobius"/>
    </source>
</evidence>
<name>A0A2I2KM45_9ACTN</name>
<dbReference type="OrthoDB" id="4909654at2"/>
<evidence type="ECO:0000256" key="2">
    <source>
        <dbReference type="ARBA" id="ARBA00022475"/>
    </source>
</evidence>
<evidence type="ECO:0000313" key="11">
    <source>
        <dbReference type="Proteomes" id="UP000234331"/>
    </source>
</evidence>
<accession>A0A2I2KM45</accession>
<dbReference type="GO" id="GO:0009103">
    <property type="term" value="P:lipopolysaccharide biosynthetic process"/>
    <property type="evidence" value="ECO:0007669"/>
    <property type="project" value="UniProtKB-ARBA"/>
</dbReference>
<feature type="transmembrane region" description="Helical" evidence="9">
    <location>
        <begin position="391"/>
        <end position="407"/>
    </location>
</feature>
<dbReference type="InterPro" id="IPR050297">
    <property type="entry name" value="LipidA_mod_glycosyltrf_83"/>
</dbReference>
<keyword evidence="11" id="KW-1185">Reference proteome</keyword>
<evidence type="ECO:0000256" key="8">
    <source>
        <dbReference type="SAM" id="MobiDB-lite"/>
    </source>
</evidence>
<dbReference type="EMBL" id="FZMO01000060">
    <property type="protein sequence ID" value="SNQ46733.1"/>
    <property type="molecule type" value="Genomic_DNA"/>
</dbReference>
<feature type="transmembrane region" description="Helical" evidence="9">
    <location>
        <begin position="300"/>
        <end position="317"/>
    </location>
</feature>
<feature type="compositionally biased region" description="Basic residues" evidence="8">
    <location>
        <begin position="98"/>
        <end position="108"/>
    </location>
</feature>
<evidence type="ECO:0000256" key="5">
    <source>
        <dbReference type="ARBA" id="ARBA00022692"/>
    </source>
</evidence>
<comment type="subcellular location">
    <subcellularLocation>
        <location evidence="1">Cell membrane</location>
        <topology evidence="1">Multi-pass membrane protein</topology>
    </subcellularLocation>
</comment>
<evidence type="ECO:0000256" key="4">
    <source>
        <dbReference type="ARBA" id="ARBA00022679"/>
    </source>
</evidence>
<feature type="transmembrane region" description="Helical" evidence="9">
    <location>
        <begin position="239"/>
        <end position="256"/>
    </location>
</feature>
<protein>
    <submittedName>
        <fullName evidence="10">Permease</fullName>
    </submittedName>
</protein>
<feature type="compositionally biased region" description="Basic and acidic residues" evidence="8">
    <location>
        <begin position="74"/>
        <end position="83"/>
    </location>
</feature>
<reference evidence="10 11" key="1">
    <citation type="submission" date="2017-06" db="EMBL/GenBank/DDBJ databases">
        <authorList>
            <person name="Kim H.J."/>
            <person name="Triplett B.A."/>
        </authorList>
    </citation>
    <scope>NUCLEOTIDE SEQUENCE [LARGE SCALE GENOMIC DNA]</scope>
    <source>
        <strain evidence="10">FRACA_ARgP5</strain>
    </source>
</reference>
<keyword evidence="3" id="KW-0328">Glycosyltransferase</keyword>
<evidence type="ECO:0000313" key="10">
    <source>
        <dbReference type="EMBL" id="SNQ46733.1"/>
    </source>
</evidence>
<keyword evidence="2" id="KW-1003">Cell membrane</keyword>
<feature type="transmembrane region" description="Helical" evidence="9">
    <location>
        <begin position="412"/>
        <end position="429"/>
    </location>
</feature>
<gene>
    <name evidence="10" type="ORF">FRACA_1520012</name>
</gene>
<dbReference type="RefSeq" id="WP_133150583.1">
    <property type="nucleotide sequence ID" value="NZ_FZMO01000060.1"/>
</dbReference>
<feature type="transmembrane region" description="Helical" evidence="9">
    <location>
        <begin position="472"/>
        <end position="491"/>
    </location>
</feature>
<sequence length="622" mass="66222">MSTRTTEYSRPTLSPDSPRRDAPSWDAPSWDEPTLDLLLPDPLPPASSVFPDSSEFPRTSAFPESPVADSAFPDPRERDRPADPADPAEPDDAVEARGRRRHGRRGRVGPRSGLAAVVAVQVLTSINLSSTAFQDEALYLDAGHQIIASLRNGTPTAEDFGSYFSGSPYVYPPLGALADALGGLAAARMLSLVCAVMTTLLVASVGRSLYGRSAGVAGATAFVLSGPVLFIGHFATYDAMALMLLTGGLAAGLRAAGLPRRARPRPGRRRGDPRRGNLWRGALWAFSAGCLLAAAVVTKYVAALFVPSAAALIVMAAHRTRRPAATTSSAPASAPPLVLLLAAAVGTACVVGAWLGLTGTDQLRGLVTTTLSRRPVGPTSAVEVARRGLEWAAPTLIVAVAGLPLVARRRPALAALLLGSSLLPIAVQARSGELTSLHKHVAFGVAFAAPLAGAGLVALLARLDVHDPRRPLAPRVIAAALAAVVLLAGGARGAQDLFQVWADSRPLTALLRTQVRFGSGHYLVEESEVPRYYLRDVTAPWQWNGTYFLYYRDPRTGAVYTGTAAYRRALTDRYFDIVVLRFGPSAMLDWKIHDILQDPTKYRQIARLPEPGGWTIWRRAES</sequence>
<dbReference type="PANTHER" id="PTHR33908">
    <property type="entry name" value="MANNOSYLTRANSFERASE YKCB-RELATED"/>
    <property type="match status" value="1"/>
</dbReference>
<dbReference type="Proteomes" id="UP000234331">
    <property type="component" value="Unassembled WGS sequence"/>
</dbReference>
<proteinExistence type="predicted"/>
<feature type="region of interest" description="Disordered" evidence="8">
    <location>
        <begin position="1"/>
        <end position="109"/>
    </location>
</feature>
<keyword evidence="5 9" id="KW-0812">Transmembrane</keyword>
<keyword evidence="6 9" id="KW-1133">Transmembrane helix</keyword>